<evidence type="ECO:0000259" key="6">
    <source>
        <dbReference type="Pfam" id="PF00763"/>
    </source>
</evidence>
<keyword evidence="5" id="KW-0511">Multifunctional enzyme</keyword>
<dbReference type="Gene3D" id="3.40.50.10860">
    <property type="entry name" value="Leucine Dehydrogenase, chain A, domain 1"/>
    <property type="match status" value="1"/>
</dbReference>
<dbReference type="InterPro" id="IPR020630">
    <property type="entry name" value="THF_DH/CycHdrlase_cat_dom"/>
</dbReference>
<comment type="pathway">
    <text evidence="1">One-carbon metabolism; tetrahydrofolate interconversion.</text>
</comment>
<organism evidence="7 8">
    <name type="scientific">Romanomermis culicivorax</name>
    <name type="common">Nematode worm</name>
    <dbReference type="NCBI Taxonomy" id="13658"/>
    <lineage>
        <taxon>Eukaryota</taxon>
        <taxon>Metazoa</taxon>
        <taxon>Ecdysozoa</taxon>
        <taxon>Nematoda</taxon>
        <taxon>Enoplea</taxon>
        <taxon>Dorylaimia</taxon>
        <taxon>Mermithida</taxon>
        <taxon>Mermithoidea</taxon>
        <taxon>Mermithidae</taxon>
        <taxon>Romanomermis</taxon>
    </lineage>
</organism>
<keyword evidence="7" id="KW-1185">Reference proteome</keyword>
<dbReference type="InterPro" id="IPR046346">
    <property type="entry name" value="Aminoacid_DH-like_N_sf"/>
</dbReference>
<feature type="domain" description="Tetrahydrofolate dehydrogenase/cyclohydrolase catalytic" evidence="6">
    <location>
        <begin position="5"/>
        <end position="57"/>
    </location>
</feature>
<keyword evidence="2" id="KW-0378">Hydrolase</keyword>
<dbReference type="GO" id="GO:0004488">
    <property type="term" value="F:methylenetetrahydrofolate dehydrogenase (NADP+) activity"/>
    <property type="evidence" value="ECO:0007669"/>
    <property type="project" value="InterPro"/>
</dbReference>
<accession>A0A915J1W7</accession>
<evidence type="ECO:0000256" key="1">
    <source>
        <dbReference type="ARBA" id="ARBA00004777"/>
    </source>
</evidence>
<dbReference type="WBParaSite" id="nRc.2.0.1.t20451-RA">
    <property type="protein sequence ID" value="nRc.2.0.1.t20451-RA"/>
    <property type="gene ID" value="nRc.2.0.1.g20451"/>
</dbReference>
<dbReference type="PANTHER" id="PTHR48099:SF5">
    <property type="entry name" value="C-1-TETRAHYDROFOLATE SYNTHASE, CYTOPLASMIC"/>
    <property type="match status" value="1"/>
</dbReference>
<dbReference type="GO" id="GO:0005829">
    <property type="term" value="C:cytosol"/>
    <property type="evidence" value="ECO:0007669"/>
    <property type="project" value="TreeGrafter"/>
</dbReference>
<keyword evidence="4" id="KW-0560">Oxidoreductase</keyword>
<evidence type="ECO:0000256" key="4">
    <source>
        <dbReference type="ARBA" id="ARBA00023002"/>
    </source>
</evidence>
<sequence length="96" mass="10401">IKLCGETTTENGLLAVLDDLNQDEKIHGVIVQLPLDCRQPIDAEKCLNRIDPSKDIDGLTLVNAGRLTRGDLKNAVVPCTPNGCLYLVKSTGERSN</sequence>
<dbReference type="AlphaFoldDB" id="A0A915J1W7"/>
<dbReference type="InterPro" id="IPR000672">
    <property type="entry name" value="THF_DH/CycHdrlase"/>
</dbReference>
<evidence type="ECO:0000256" key="2">
    <source>
        <dbReference type="ARBA" id="ARBA00022801"/>
    </source>
</evidence>
<dbReference type="Proteomes" id="UP000887565">
    <property type="component" value="Unplaced"/>
</dbReference>
<reference evidence="8" key="1">
    <citation type="submission" date="2022-11" db="UniProtKB">
        <authorList>
            <consortium name="WormBaseParasite"/>
        </authorList>
    </citation>
    <scope>IDENTIFICATION</scope>
</reference>
<dbReference type="SUPFAM" id="SSF53223">
    <property type="entry name" value="Aminoacid dehydrogenase-like, N-terminal domain"/>
    <property type="match status" value="1"/>
</dbReference>
<dbReference type="GO" id="GO:0035999">
    <property type="term" value="P:tetrahydrofolate interconversion"/>
    <property type="evidence" value="ECO:0007669"/>
    <property type="project" value="TreeGrafter"/>
</dbReference>
<evidence type="ECO:0000313" key="8">
    <source>
        <dbReference type="WBParaSite" id="nRc.2.0.1.t20451-RA"/>
    </source>
</evidence>
<proteinExistence type="predicted"/>
<evidence type="ECO:0000256" key="5">
    <source>
        <dbReference type="ARBA" id="ARBA00023268"/>
    </source>
</evidence>
<evidence type="ECO:0000313" key="7">
    <source>
        <dbReference type="Proteomes" id="UP000887565"/>
    </source>
</evidence>
<dbReference type="GO" id="GO:0004477">
    <property type="term" value="F:methenyltetrahydrofolate cyclohydrolase activity"/>
    <property type="evidence" value="ECO:0007669"/>
    <property type="project" value="TreeGrafter"/>
</dbReference>
<evidence type="ECO:0000256" key="3">
    <source>
        <dbReference type="ARBA" id="ARBA00022857"/>
    </source>
</evidence>
<dbReference type="PRINTS" id="PR00085">
    <property type="entry name" value="THFDHDRGNASE"/>
</dbReference>
<protein>
    <submittedName>
        <fullName evidence="8">Tetrahydrofolate dehydrogenase/cyclohydrolase catalytic domain-containing protein</fullName>
    </submittedName>
</protein>
<dbReference type="OMA" id="GYVVCIN"/>
<dbReference type="Pfam" id="PF00763">
    <property type="entry name" value="THF_DHG_CYH"/>
    <property type="match status" value="1"/>
</dbReference>
<name>A0A915J1W7_ROMCU</name>
<keyword evidence="3" id="KW-0521">NADP</keyword>
<dbReference type="PANTHER" id="PTHR48099">
    <property type="entry name" value="C-1-TETRAHYDROFOLATE SYNTHASE, CYTOPLASMIC-RELATED"/>
    <property type="match status" value="1"/>
</dbReference>